<feature type="transmembrane region" description="Helical" evidence="7">
    <location>
        <begin position="51"/>
        <end position="72"/>
    </location>
</feature>
<accession>A0AAF0F2U0</accession>
<keyword evidence="6 7" id="KW-0472">Membrane</keyword>
<dbReference type="Pfam" id="PF02935">
    <property type="entry name" value="COX7C"/>
    <property type="match status" value="1"/>
</dbReference>
<dbReference type="GO" id="GO:0045277">
    <property type="term" value="C:respiratory chain complex IV"/>
    <property type="evidence" value="ECO:0007669"/>
    <property type="project" value="UniProtKB-UniRule"/>
</dbReference>
<comment type="similarity">
    <text evidence="3 7">Belongs to the cytochrome c oxidase VIIc family.</text>
</comment>
<comment type="subcellular location">
    <subcellularLocation>
        <location evidence="1 7">Mitochondrion inner membrane</location>
        <topology evidence="1 7">Single-pass membrane protein</topology>
    </subcellularLocation>
</comment>
<dbReference type="EMBL" id="CP118375">
    <property type="protein sequence ID" value="WFD41871.1"/>
    <property type="molecule type" value="Genomic_DNA"/>
</dbReference>
<name>A0AAF0F2U0_9BASI</name>
<keyword evidence="7" id="KW-1133">Transmembrane helix</keyword>
<dbReference type="GO" id="GO:0005743">
    <property type="term" value="C:mitochondrial inner membrane"/>
    <property type="evidence" value="ECO:0007669"/>
    <property type="project" value="UniProtKB-SubCell"/>
</dbReference>
<evidence type="ECO:0000256" key="5">
    <source>
        <dbReference type="ARBA" id="ARBA00023128"/>
    </source>
</evidence>
<evidence type="ECO:0000256" key="7">
    <source>
        <dbReference type="RuleBase" id="RU368123"/>
    </source>
</evidence>
<keyword evidence="4 7" id="KW-0999">Mitochondrion inner membrane</keyword>
<comment type="subunit">
    <text evidence="7">Component of the cytochrome c oxidase (complex IV, CIV), a multisubunit enzyme composed of a catalytic core of 3 subunits and several supernumerary subunits. The complex exists as a monomer or a dimer and forms supercomplexes (SCs) in the inner mitochondrial membrane with ubiquinol-cytochrome c oxidoreductase (cytochrome b-c1 complex, complex III, CIII).</text>
</comment>
<gene>
    <name evidence="8" type="ORF">MPSI1_000507</name>
</gene>
<reference evidence="8" key="1">
    <citation type="submission" date="2023-02" db="EMBL/GenBank/DDBJ databases">
        <title>Mating type loci evolution in Malassezia.</title>
        <authorList>
            <person name="Coelho M.A."/>
        </authorList>
    </citation>
    <scope>NUCLEOTIDE SEQUENCE</scope>
    <source>
        <strain evidence="8">CBS 14136</strain>
    </source>
</reference>
<comment type="pathway">
    <text evidence="2 7">Energy metabolism; oxidative phosphorylation.</text>
</comment>
<organism evidence="8 9">
    <name type="scientific">Malassezia psittaci</name>
    <dbReference type="NCBI Taxonomy" id="1821823"/>
    <lineage>
        <taxon>Eukaryota</taxon>
        <taxon>Fungi</taxon>
        <taxon>Dikarya</taxon>
        <taxon>Basidiomycota</taxon>
        <taxon>Ustilaginomycotina</taxon>
        <taxon>Malasseziomycetes</taxon>
        <taxon>Malasseziales</taxon>
        <taxon>Malasseziaceae</taxon>
        <taxon>Malassezia</taxon>
    </lineage>
</organism>
<dbReference type="Gene3D" id="4.10.49.10">
    <property type="entry name" value="Cytochrome c oxidase subunit VIIc"/>
    <property type="match status" value="1"/>
</dbReference>
<keyword evidence="7" id="KW-0809">Transit peptide</keyword>
<proteinExistence type="inferred from homology"/>
<sequence length="74" mass="7991">MSVFLTASRASLRATRTPASSMQVARRYAHFENTAQTSLPFPQGPKHAKGLAFGITGFFALGLGLPVVAVYYQM</sequence>
<dbReference type="AlphaFoldDB" id="A0AAF0F2U0"/>
<keyword evidence="5 7" id="KW-0496">Mitochondrion</keyword>
<keyword evidence="7" id="KW-0812">Transmembrane</keyword>
<evidence type="ECO:0000256" key="2">
    <source>
        <dbReference type="ARBA" id="ARBA00004673"/>
    </source>
</evidence>
<keyword evidence="9" id="KW-1185">Reference proteome</keyword>
<evidence type="ECO:0000256" key="6">
    <source>
        <dbReference type="ARBA" id="ARBA00023136"/>
    </source>
</evidence>
<protein>
    <recommendedName>
        <fullName evidence="7">Cytochrome c oxidase subunit 8, mitochondrial</fullName>
    </recommendedName>
    <alternativeName>
        <fullName evidence="7">Cytochrome c oxidase polypeptide VIII</fullName>
    </alternativeName>
</protein>
<evidence type="ECO:0000256" key="1">
    <source>
        <dbReference type="ARBA" id="ARBA00004434"/>
    </source>
</evidence>
<dbReference type="Proteomes" id="UP001214628">
    <property type="component" value="Chromosome 1"/>
</dbReference>
<evidence type="ECO:0000313" key="8">
    <source>
        <dbReference type="EMBL" id="WFD41871.1"/>
    </source>
</evidence>
<dbReference type="GO" id="GO:0006123">
    <property type="term" value="P:mitochondrial electron transport, cytochrome c to oxygen"/>
    <property type="evidence" value="ECO:0007669"/>
    <property type="project" value="UniProtKB-UniRule"/>
</dbReference>
<evidence type="ECO:0000256" key="4">
    <source>
        <dbReference type="ARBA" id="ARBA00022792"/>
    </source>
</evidence>
<evidence type="ECO:0000313" key="9">
    <source>
        <dbReference type="Proteomes" id="UP001214628"/>
    </source>
</evidence>
<comment type="function">
    <text evidence="7">Component of the cytochrome c oxidase, the last enzyme in the mitochondrial electron transport chain which drives oxidative phosphorylation. The respiratory chain contains 3 multisubunit complexes succinate dehydrogenase (complex II, CII), ubiquinol-cytochrome c oxidoreductase (cytochrome b-c1 complex, complex III, CIII) and cytochrome c oxidase (complex IV, CIV), that cooperate to transfer electrons derived from NADH and succinate to molecular oxygen, creating an electrochemical gradient over the inner membrane that drives transmembrane transport and the ATP synthase. Cytochrome c oxidase is the component of the respiratory chain that catalyzes the reduction of oxygen to water. Electrons originating from reduced cytochrome c in the intermembrane space (IMS) are transferred via the dinuclear copper A center (CU(A)) of subunit 2 and heme A of subunit 1 to the active site in subunit 1, a binuclear center (BNC) formed by heme A3 and copper B (CU(B)). The BNC reduces molecular oxygen to 2 water molecules using 4 electrons from cytochrome c in the IMS and 4 protons from the mitochondrial matrix.</text>
</comment>
<dbReference type="InterPro" id="IPR036636">
    <property type="entry name" value="COX7C/Cox8_sf"/>
</dbReference>
<evidence type="ECO:0000256" key="3">
    <source>
        <dbReference type="ARBA" id="ARBA00010514"/>
    </source>
</evidence>
<dbReference type="InterPro" id="IPR004202">
    <property type="entry name" value="COX7C/Cox8"/>
</dbReference>